<comment type="similarity">
    <text evidence="2">Belongs to the CNOT9 family.</text>
</comment>
<dbReference type="GO" id="GO:0006402">
    <property type="term" value="P:mRNA catabolic process"/>
    <property type="evidence" value="ECO:0007669"/>
    <property type="project" value="InterPro"/>
</dbReference>
<dbReference type="VEuPathDB" id="VectorBase:AMAM007832"/>
<evidence type="ECO:0000313" key="6">
    <source>
        <dbReference type="Proteomes" id="UP000075901"/>
    </source>
</evidence>
<evidence type="ECO:0000313" key="5">
    <source>
        <dbReference type="EnsemblMetazoa" id="AMAM007832-PA"/>
    </source>
</evidence>
<dbReference type="EnsemblMetazoa" id="AMAM007832-RA">
    <property type="protein sequence ID" value="AMAM007832-PA"/>
    <property type="gene ID" value="AMAM007832"/>
</dbReference>
<evidence type="ECO:0000256" key="4">
    <source>
        <dbReference type="ARBA" id="ARBA00030283"/>
    </source>
</evidence>
<dbReference type="PANTHER" id="PTHR12262">
    <property type="entry name" value="CCR4-NOT TRANSCRIPTION COMPLEX SUBUNIT 9"/>
    <property type="match status" value="1"/>
</dbReference>
<dbReference type="Gene3D" id="1.25.10.10">
    <property type="entry name" value="Leucine-rich Repeat Variant"/>
    <property type="match status" value="1"/>
</dbReference>
<dbReference type="GO" id="GO:0000932">
    <property type="term" value="C:P-body"/>
    <property type="evidence" value="ECO:0007669"/>
    <property type="project" value="UniProtKB-SubCell"/>
</dbReference>
<reference evidence="5" key="2">
    <citation type="submission" date="2020-05" db="UniProtKB">
        <authorList>
            <consortium name="EnsemblMetazoa"/>
        </authorList>
    </citation>
    <scope>IDENTIFICATION</scope>
    <source>
        <strain evidence="5">maculatus3</strain>
    </source>
</reference>
<dbReference type="InterPro" id="IPR011989">
    <property type="entry name" value="ARM-like"/>
</dbReference>
<proteinExistence type="inferred from homology"/>
<dbReference type="Proteomes" id="UP000075901">
    <property type="component" value="Unassembled WGS sequence"/>
</dbReference>
<dbReference type="InterPro" id="IPR016024">
    <property type="entry name" value="ARM-type_fold"/>
</dbReference>
<organism evidence="5 6">
    <name type="scientific">Anopheles maculatus</name>
    <dbReference type="NCBI Taxonomy" id="74869"/>
    <lineage>
        <taxon>Eukaryota</taxon>
        <taxon>Metazoa</taxon>
        <taxon>Ecdysozoa</taxon>
        <taxon>Arthropoda</taxon>
        <taxon>Hexapoda</taxon>
        <taxon>Insecta</taxon>
        <taxon>Pterygota</taxon>
        <taxon>Neoptera</taxon>
        <taxon>Endopterygota</taxon>
        <taxon>Diptera</taxon>
        <taxon>Nematocera</taxon>
        <taxon>Culicoidea</taxon>
        <taxon>Culicidae</taxon>
        <taxon>Anophelinae</taxon>
        <taxon>Anopheles</taxon>
        <taxon>Anopheles maculatus group</taxon>
    </lineage>
</organism>
<evidence type="ECO:0000256" key="3">
    <source>
        <dbReference type="ARBA" id="ARBA00014171"/>
    </source>
</evidence>
<keyword evidence="6" id="KW-1185">Reference proteome</keyword>
<sequence length="282" mass="32650">MYRERMLKWIEELADPSTRGTALRELSVHRESFPDLAPMLWQDMSKLMFVLQEISSIHHTIHLGLLPPDKVQRVCHALILLHCLAAHPETRTAFLAANLPLLLYPFLYIQHSTSQLECLRYRSLAVIETLVLSKEQQVIKFLLSTKFVPVCLRIMVSKEEPCKKYATFILEQILLDDIGVSYNCQTYERFGLIAVHLRELVSSLSKKPSVKILKCVITCYSRLADNPRFRRMLRRYLPYTLRDGTFAAYLQLDASAKHCLTMLLKKLFEPQTPYTSDAYALD</sequence>
<protein>
    <recommendedName>
        <fullName evidence="3">CCR4-NOT transcription complex subunit 9</fullName>
    </recommendedName>
    <alternativeName>
        <fullName evidence="4">Cell differentiation protein RQCD1 homolog</fullName>
    </alternativeName>
</protein>
<name>A0A182SJ78_9DIPT</name>
<dbReference type="InterPro" id="IPR007216">
    <property type="entry name" value="CNOT9"/>
</dbReference>
<evidence type="ECO:0000256" key="1">
    <source>
        <dbReference type="ARBA" id="ARBA00004201"/>
    </source>
</evidence>
<dbReference type="SUPFAM" id="SSF48371">
    <property type="entry name" value="ARM repeat"/>
    <property type="match status" value="1"/>
</dbReference>
<reference evidence="6" key="1">
    <citation type="submission" date="2013-09" db="EMBL/GenBank/DDBJ databases">
        <title>The Genome Sequence of Anopheles maculatus species B.</title>
        <authorList>
            <consortium name="The Broad Institute Genomics Platform"/>
            <person name="Neafsey D.E."/>
            <person name="Besansky N."/>
            <person name="Howell P."/>
            <person name="Walton C."/>
            <person name="Young S.K."/>
            <person name="Zeng Q."/>
            <person name="Gargeya S."/>
            <person name="Fitzgerald M."/>
            <person name="Haas B."/>
            <person name="Abouelleil A."/>
            <person name="Allen A.W."/>
            <person name="Alvarado L."/>
            <person name="Arachchi H.M."/>
            <person name="Berlin A.M."/>
            <person name="Chapman S.B."/>
            <person name="Gainer-Dewar J."/>
            <person name="Goldberg J."/>
            <person name="Griggs A."/>
            <person name="Gujja S."/>
            <person name="Hansen M."/>
            <person name="Howarth C."/>
            <person name="Imamovic A."/>
            <person name="Ireland A."/>
            <person name="Larimer J."/>
            <person name="McCowan C."/>
            <person name="Murphy C."/>
            <person name="Pearson M."/>
            <person name="Poon T.W."/>
            <person name="Priest M."/>
            <person name="Roberts A."/>
            <person name="Saif S."/>
            <person name="Shea T."/>
            <person name="Sisk P."/>
            <person name="Sykes S."/>
            <person name="Wortman J."/>
            <person name="Nusbaum C."/>
            <person name="Birren B."/>
        </authorList>
    </citation>
    <scope>NUCLEOTIDE SEQUENCE [LARGE SCALE GENOMIC DNA]</scope>
    <source>
        <strain evidence="6">maculatus3</strain>
    </source>
</reference>
<dbReference type="Pfam" id="PF04078">
    <property type="entry name" value="Rcd1"/>
    <property type="match status" value="1"/>
</dbReference>
<dbReference type="AlphaFoldDB" id="A0A182SJ78"/>
<dbReference type="GO" id="GO:0030014">
    <property type="term" value="C:CCR4-NOT complex"/>
    <property type="evidence" value="ECO:0007669"/>
    <property type="project" value="InterPro"/>
</dbReference>
<evidence type="ECO:0000256" key="2">
    <source>
        <dbReference type="ARBA" id="ARBA00006385"/>
    </source>
</evidence>
<comment type="subcellular location">
    <subcellularLocation>
        <location evidence="1">Cytoplasm</location>
        <location evidence="1">P-body</location>
    </subcellularLocation>
</comment>
<accession>A0A182SJ78</accession>